<dbReference type="Pfam" id="PF07687">
    <property type="entry name" value="M20_dimer"/>
    <property type="match status" value="1"/>
</dbReference>
<evidence type="ECO:0000256" key="5">
    <source>
        <dbReference type="ARBA" id="ARBA00011921"/>
    </source>
</evidence>
<gene>
    <name evidence="16" type="ORF">SPI02_07070</name>
</gene>
<dbReference type="CDD" id="cd08659">
    <property type="entry name" value="M20_ArgE_DapE-like"/>
    <property type="match status" value="1"/>
</dbReference>
<organism evidence="16 17">
    <name type="scientific">Staphylococcus piscifermentans</name>
    <dbReference type="NCBI Taxonomy" id="70258"/>
    <lineage>
        <taxon>Bacteria</taxon>
        <taxon>Bacillati</taxon>
        <taxon>Bacillota</taxon>
        <taxon>Bacilli</taxon>
        <taxon>Bacillales</taxon>
        <taxon>Staphylococcaceae</taxon>
        <taxon>Staphylococcus</taxon>
    </lineage>
</organism>
<dbReference type="RefSeq" id="WP_095104803.1">
    <property type="nucleotide sequence ID" value="NZ_BKAR01000005.1"/>
</dbReference>
<dbReference type="InterPro" id="IPR050072">
    <property type="entry name" value="Peptidase_M20A"/>
</dbReference>
<sequence>MTAVFSNEEKVQILADIVKIKSVNDNEIQVANYLKDLFAQHGIESEIDSISPHRANLIAKIDNGHPVMGISGHMDVVSEGDIDKWDYPPFELTEENGKLYGRGAADMKSGLAALAIAFIEIHEQHLLKEGSIQFMATTGEEMEQLGSKQLYEKGYMDDVDALLIAEPTENNLIYANKGSMDYRVISTGKAAHSSMPIAGQNAIKPLINFVQNIDNAYEEIIQTQSMNQIDCSKFENRLASVLGDNTDMSKVRNMLSGLVITNTIFNGGAQVNSVPDKATAEFNIRTVPEYNNEKVKQLFQHYLDKENEQGAHLEADIYLDLEPALTTGKNNLVELGHQLGETMFHKSLGVTPMPGVTDASNLLRGKDESFPFLTFGPGATAHQVNEYVNKDTYLQFVDYFTQLIPTYINENKR</sequence>
<dbReference type="Proteomes" id="UP000321736">
    <property type="component" value="Unassembled WGS sequence"/>
</dbReference>
<reference evidence="16 17" key="1">
    <citation type="submission" date="2019-07" db="EMBL/GenBank/DDBJ databases">
        <title>Whole genome shotgun sequence of Staphylococcus piscifermentans NBRC 109625.</title>
        <authorList>
            <person name="Hosoyama A."/>
            <person name="Uohara A."/>
            <person name="Ohji S."/>
            <person name="Ichikawa N."/>
        </authorList>
    </citation>
    <scope>NUCLEOTIDE SEQUENCE [LARGE SCALE GENOMIC DNA]</scope>
    <source>
        <strain evidence="16 17">NBRC 109625</strain>
    </source>
</reference>
<keyword evidence="10" id="KW-0862">Zinc</keyword>
<comment type="similarity">
    <text evidence="4">Belongs to the peptidase M20A family.</text>
</comment>
<keyword evidence="8" id="KW-0479">Metal-binding</keyword>
<evidence type="ECO:0000256" key="13">
    <source>
        <dbReference type="ARBA" id="ARBA00023285"/>
    </source>
</evidence>
<feature type="domain" description="Peptidase M20 dimerisation" evidence="15">
    <location>
        <begin position="174"/>
        <end position="310"/>
    </location>
</feature>
<keyword evidence="17" id="KW-1185">Reference proteome</keyword>
<dbReference type="InterPro" id="IPR001261">
    <property type="entry name" value="ArgE/DapE_CS"/>
</dbReference>
<dbReference type="InterPro" id="IPR036264">
    <property type="entry name" value="Bact_exopeptidase_dim_dom"/>
</dbReference>
<dbReference type="Pfam" id="PF01546">
    <property type="entry name" value="Peptidase_M20"/>
    <property type="match status" value="1"/>
</dbReference>
<evidence type="ECO:0000256" key="10">
    <source>
        <dbReference type="ARBA" id="ARBA00022833"/>
    </source>
</evidence>
<evidence type="ECO:0000256" key="9">
    <source>
        <dbReference type="ARBA" id="ARBA00022801"/>
    </source>
</evidence>
<evidence type="ECO:0000256" key="11">
    <source>
        <dbReference type="ARBA" id="ARBA00022915"/>
    </source>
</evidence>
<keyword evidence="13" id="KW-0170">Cobalt</keyword>
<dbReference type="PANTHER" id="PTHR43808:SF8">
    <property type="entry name" value="PEPTIDASE M20 DIMERISATION DOMAIN-CONTAINING PROTEIN"/>
    <property type="match status" value="1"/>
</dbReference>
<evidence type="ECO:0000313" key="17">
    <source>
        <dbReference type="Proteomes" id="UP000321736"/>
    </source>
</evidence>
<dbReference type="SUPFAM" id="SSF53187">
    <property type="entry name" value="Zn-dependent exopeptidases"/>
    <property type="match status" value="1"/>
</dbReference>
<dbReference type="SUPFAM" id="SSF55031">
    <property type="entry name" value="Bacterial exopeptidase dimerisation domain"/>
    <property type="match status" value="1"/>
</dbReference>
<proteinExistence type="inferred from homology"/>
<evidence type="ECO:0000256" key="14">
    <source>
        <dbReference type="ARBA" id="ARBA00051301"/>
    </source>
</evidence>
<dbReference type="GO" id="GO:0009089">
    <property type="term" value="P:lysine biosynthetic process via diaminopimelate"/>
    <property type="evidence" value="ECO:0007669"/>
    <property type="project" value="UniProtKB-UniPathway"/>
</dbReference>
<dbReference type="Gene3D" id="3.40.630.10">
    <property type="entry name" value="Zn peptidases"/>
    <property type="match status" value="1"/>
</dbReference>
<comment type="pathway">
    <text evidence="3">Amino-acid biosynthesis; L-lysine biosynthesis via DAP pathway; LL-2,6-diaminopimelate from (S)-tetrahydrodipicolinate (succinylase route): step 3/3.</text>
</comment>
<dbReference type="EMBL" id="BKAR01000005">
    <property type="protein sequence ID" value="GEP84122.1"/>
    <property type="molecule type" value="Genomic_DNA"/>
</dbReference>
<comment type="catalytic activity">
    <reaction evidence="14">
        <text>N-succinyl-(2S,6S)-2,6-diaminopimelate + H2O = (2S,6S)-2,6-diaminopimelate + succinate</text>
        <dbReference type="Rhea" id="RHEA:22608"/>
        <dbReference type="ChEBI" id="CHEBI:15377"/>
        <dbReference type="ChEBI" id="CHEBI:30031"/>
        <dbReference type="ChEBI" id="CHEBI:57609"/>
        <dbReference type="ChEBI" id="CHEBI:58087"/>
        <dbReference type="EC" id="3.5.1.18"/>
    </reaction>
</comment>
<evidence type="ECO:0000256" key="3">
    <source>
        <dbReference type="ARBA" id="ARBA00005130"/>
    </source>
</evidence>
<dbReference type="UniPathway" id="UPA00034">
    <property type="reaction ID" value="UER00021"/>
</dbReference>
<keyword evidence="11" id="KW-0220">Diaminopimelate biosynthesis</keyword>
<accession>A0A239U2Y3</accession>
<dbReference type="GO" id="GO:0009014">
    <property type="term" value="F:succinyl-diaminopimelate desuccinylase activity"/>
    <property type="evidence" value="ECO:0007669"/>
    <property type="project" value="UniProtKB-EC"/>
</dbReference>
<dbReference type="PANTHER" id="PTHR43808">
    <property type="entry name" value="ACETYLORNITHINE DEACETYLASE"/>
    <property type="match status" value="1"/>
</dbReference>
<dbReference type="NCBIfam" id="NF006365">
    <property type="entry name" value="PRK08588.1"/>
    <property type="match status" value="1"/>
</dbReference>
<dbReference type="EC" id="3.5.1.18" evidence="5"/>
<evidence type="ECO:0000256" key="6">
    <source>
        <dbReference type="ARBA" id="ARBA00016853"/>
    </source>
</evidence>
<keyword evidence="9" id="KW-0378">Hydrolase</keyword>
<evidence type="ECO:0000256" key="12">
    <source>
        <dbReference type="ARBA" id="ARBA00023154"/>
    </source>
</evidence>
<dbReference type="PROSITE" id="PS00759">
    <property type="entry name" value="ARGE_DAPE_CPG2_2"/>
    <property type="match status" value="1"/>
</dbReference>
<keyword evidence="7" id="KW-0028">Amino-acid biosynthesis</keyword>
<keyword evidence="12" id="KW-0457">Lysine biosynthesis</keyword>
<dbReference type="Gene3D" id="3.30.70.360">
    <property type="match status" value="1"/>
</dbReference>
<dbReference type="NCBIfam" id="TIGR01910">
    <property type="entry name" value="DapE-ArgE"/>
    <property type="match status" value="1"/>
</dbReference>
<dbReference type="AlphaFoldDB" id="A0A239U2Y3"/>
<evidence type="ECO:0000313" key="16">
    <source>
        <dbReference type="EMBL" id="GEP84122.1"/>
    </source>
</evidence>
<dbReference type="InterPro" id="IPR011650">
    <property type="entry name" value="Peptidase_M20_dimer"/>
</dbReference>
<dbReference type="GO" id="GO:0019877">
    <property type="term" value="P:diaminopimelate biosynthetic process"/>
    <property type="evidence" value="ECO:0007669"/>
    <property type="project" value="UniProtKB-KW"/>
</dbReference>
<comment type="caution">
    <text evidence="16">The sequence shown here is derived from an EMBL/GenBank/DDBJ whole genome shotgun (WGS) entry which is preliminary data.</text>
</comment>
<evidence type="ECO:0000256" key="8">
    <source>
        <dbReference type="ARBA" id="ARBA00022723"/>
    </source>
</evidence>
<dbReference type="InterPro" id="IPR010182">
    <property type="entry name" value="ArgE/DapE"/>
</dbReference>
<evidence type="ECO:0000256" key="2">
    <source>
        <dbReference type="ARBA" id="ARBA00001947"/>
    </source>
</evidence>
<dbReference type="InterPro" id="IPR002933">
    <property type="entry name" value="Peptidase_M20"/>
</dbReference>
<evidence type="ECO:0000256" key="1">
    <source>
        <dbReference type="ARBA" id="ARBA00001941"/>
    </source>
</evidence>
<dbReference type="OrthoDB" id="9792335at2"/>
<dbReference type="GO" id="GO:0046872">
    <property type="term" value="F:metal ion binding"/>
    <property type="evidence" value="ECO:0007669"/>
    <property type="project" value="UniProtKB-KW"/>
</dbReference>
<name>A0A239U2Y3_9STAP</name>
<evidence type="ECO:0000256" key="7">
    <source>
        <dbReference type="ARBA" id="ARBA00022605"/>
    </source>
</evidence>
<protein>
    <recommendedName>
        <fullName evidence="6">Probable succinyl-diaminopimelate desuccinylase</fullName>
        <ecNumber evidence="5">3.5.1.18</ecNumber>
    </recommendedName>
</protein>
<comment type="cofactor">
    <cofactor evidence="2">
        <name>Zn(2+)</name>
        <dbReference type="ChEBI" id="CHEBI:29105"/>
    </cofactor>
</comment>
<evidence type="ECO:0000259" key="15">
    <source>
        <dbReference type="Pfam" id="PF07687"/>
    </source>
</evidence>
<comment type="cofactor">
    <cofactor evidence="1">
        <name>Co(2+)</name>
        <dbReference type="ChEBI" id="CHEBI:48828"/>
    </cofactor>
</comment>
<evidence type="ECO:0000256" key="4">
    <source>
        <dbReference type="ARBA" id="ARBA00006247"/>
    </source>
</evidence>